<evidence type="ECO:0000313" key="3">
    <source>
        <dbReference type="EMBL" id="GAA4683140.1"/>
    </source>
</evidence>
<evidence type="ECO:0000313" key="4">
    <source>
        <dbReference type="Proteomes" id="UP001501295"/>
    </source>
</evidence>
<keyword evidence="4" id="KW-1185">Reference proteome</keyword>
<dbReference type="InterPro" id="IPR032466">
    <property type="entry name" value="Metal_Hydrolase"/>
</dbReference>
<feature type="domain" description="Amidohydrolase-related" evidence="2">
    <location>
        <begin position="37"/>
        <end position="322"/>
    </location>
</feature>
<name>A0ABP8W9V2_9MICO</name>
<dbReference type="Proteomes" id="UP001501295">
    <property type="component" value="Unassembled WGS sequence"/>
</dbReference>
<dbReference type="InterPro" id="IPR006680">
    <property type="entry name" value="Amidohydro-rel"/>
</dbReference>
<dbReference type="PANTHER" id="PTHR21240">
    <property type="entry name" value="2-AMINO-3-CARBOXYLMUCONATE-6-SEMIALDEHYDE DECARBOXYLASE"/>
    <property type="match status" value="1"/>
</dbReference>
<dbReference type="PANTHER" id="PTHR21240:SF30">
    <property type="entry name" value="AMIDOHYDROLASE-RELATED DOMAIN-CONTAINING PROTEIN-RELATED"/>
    <property type="match status" value="1"/>
</dbReference>
<keyword evidence="1" id="KW-0456">Lyase</keyword>
<reference evidence="4" key="1">
    <citation type="journal article" date="2019" name="Int. J. Syst. Evol. Microbiol.">
        <title>The Global Catalogue of Microorganisms (GCM) 10K type strain sequencing project: providing services to taxonomists for standard genome sequencing and annotation.</title>
        <authorList>
            <consortium name="The Broad Institute Genomics Platform"/>
            <consortium name="The Broad Institute Genome Sequencing Center for Infectious Disease"/>
            <person name="Wu L."/>
            <person name="Ma J."/>
        </authorList>
    </citation>
    <scope>NUCLEOTIDE SEQUENCE [LARGE SCALE GENOMIC DNA]</scope>
    <source>
        <strain evidence="4">JCM 18956</strain>
    </source>
</reference>
<dbReference type="RefSeq" id="WP_345376840.1">
    <property type="nucleotide sequence ID" value="NZ_BAABLM010000009.1"/>
</dbReference>
<dbReference type="EMBL" id="BAABLM010000009">
    <property type="protein sequence ID" value="GAA4683140.1"/>
    <property type="molecule type" value="Genomic_DNA"/>
</dbReference>
<organism evidence="3 4">
    <name type="scientific">Frondihabitans cladoniiphilus</name>
    <dbReference type="NCBI Taxonomy" id="715785"/>
    <lineage>
        <taxon>Bacteria</taxon>
        <taxon>Bacillati</taxon>
        <taxon>Actinomycetota</taxon>
        <taxon>Actinomycetes</taxon>
        <taxon>Micrococcales</taxon>
        <taxon>Microbacteriaceae</taxon>
        <taxon>Frondihabitans</taxon>
    </lineage>
</organism>
<gene>
    <name evidence="3" type="ORF">GCM10025780_31010</name>
</gene>
<dbReference type="Gene3D" id="3.20.20.140">
    <property type="entry name" value="Metal-dependent hydrolases"/>
    <property type="match status" value="1"/>
</dbReference>
<accession>A0ABP8W9V2</accession>
<dbReference type="InterPro" id="IPR032465">
    <property type="entry name" value="ACMSD"/>
</dbReference>
<evidence type="ECO:0000259" key="2">
    <source>
        <dbReference type="Pfam" id="PF04909"/>
    </source>
</evidence>
<comment type="caution">
    <text evidence="3">The sequence shown here is derived from an EMBL/GenBank/DDBJ whole genome shotgun (WGS) entry which is preliminary data.</text>
</comment>
<sequence>MRTITLEEHFVSQRFLDTVGINLGGQRGVDLSGGELTDLADTRLRHMDASGIDMQVLSHVVPTFAPLPHALQVDISTAANNQAAEAVAAHPDRFAAFATLPVGDVDASVTELERAVKQLGFKGALLNGRADGKFLDDPELFPLLVKAAELNVPLYLHPGLPTEALRNELYSGFGPSVGYALSTAAWGWHAEAGLHALRLIAAGIFESLPNLHIILGHLGEMVPYMIDRADEWLSPAMKFDGIAGPSVAETFRSNFWITTSGMFSSPQFLLALQVLGAERIMFSVDYPFSPNSQGRAFFDGLEISPFEKEKVSHLNAEQLLGL</sequence>
<protein>
    <submittedName>
        <fullName evidence="3">Amidohydrolase family protein</fullName>
    </submittedName>
</protein>
<proteinExistence type="predicted"/>
<dbReference type="SUPFAM" id="SSF51556">
    <property type="entry name" value="Metallo-dependent hydrolases"/>
    <property type="match status" value="1"/>
</dbReference>
<dbReference type="Pfam" id="PF04909">
    <property type="entry name" value="Amidohydro_2"/>
    <property type="match status" value="1"/>
</dbReference>
<evidence type="ECO:0000256" key="1">
    <source>
        <dbReference type="ARBA" id="ARBA00023239"/>
    </source>
</evidence>